<comment type="caution">
    <text evidence="2">The sequence shown here is derived from an EMBL/GenBank/DDBJ whole genome shotgun (WGS) entry which is preliminary data.</text>
</comment>
<feature type="transmembrane region" description="Helical" evidence="1">
    <location>
        <begin position="77"/>
        <end position="98"/>
    </location>
</feature>
<dbReference type="AlphaFoldDB" id="A0A6A4ZIZ2"/>
<keyword evidence="1" id="KW-0812">Transmembrane</keyword>
<dbReference type="EMBL" id="VJMH01001677">
    <property type="protein sequence ID" value="KAF0711262.1"/>
    <property type="molecule type" value="Genomic_DNA"/>
</dbReference>
<gene>
    <name evidence="2" type="ORF">As57867_005327</name>
</gene>
<feature type="non-terminal residue" evidence="2">
    <location>
        <position position="281"/>
    </location>
</feature>
<keyword evidence="1" id="KW-0472">Membrane</keyword>
<evidence type="ECO:0000256" key="1">
    <source>
        <dbReference type="SAM" id="Phobius"/>
    </source>
</evidence>
<protein>
    <submittedName>
        <fullName evidence="2">Uncharacterized protein</fullName>
    </submittedName>
</protein>
<feature type="transmembrane region" description="Helical" evidence="1">
    <location>
        <begin position="183"/>
        <end position="204"/>
    </location>
</feature>
<feature type="transmembrane region" description="Helical" evidence="1">
    <location>
        <begin position="46"/>
        <end position="65"/>
    </location>
</feature>
<sequence>MSRRPYVRRHAVSSVRSLINASKRTPAPPWLQCAVQAFVVVKHTICALYFAAQAYIFLTLSPISLDAVHVYMPTVTAYTYIVLASCHVVLLVTLYVWLRKRQRRSMMTPVAPDVATPGPTASLVVGQPRHMRSPTEFVDAIIQWCLQRLGVSHDTANVAFNAFELACQSYQLMQILGTVIDAWFVQAYAIIVVVHSLLTPWLFVSTRHRAGGRLHTVLVGWSRSVVSFCLSCLLPVLSLIAPALEYLWVDPTLSRDTFWTTRVLLVAQIVVVTSGFDYVTK</sequence>
<evidence type="ECO:0000313" key="2">
    <source>
        <dbReference type="EMBL" id="KAF0711262.1"/>
    </source>
</evidence>
<reference evidence="2" key="1">
    <citation type="submission" date="2019-06" db="EMBL/GenBank/DDBJ databases">
        <title>Genomics analysis of Aphanomyces spp. identifies a new class of oomycete effector associated with host adaptation.</title>
        <authorList>
            <person name="Gaulin E."/>
        </authorList>
    </citation>
    <scope>NUCLEOTIDE SEQUENCE</scope>
    <source>
        <strain evidence="2">CBS 578.67</strain>
    </source>
</reference>
<feature type="transmembrane region" description="Helical" evidence="1">
    <location>
        <begin position="224"/>
        <end position="247"/>
    </location>
</feature>
<name>A0A6A4ZIZ2_9STRA</name>
<organism evidence="2">
    <name type="scientific">Aphanomyces stellatus</name>
    <dbReference type="NCBI Taxonomy" id="120398"/>
    <lineage>
        <taxon>Eukaryota</taxon>
        <taxon>Sar</taxon>
        <taxon>Stramenopiles</taxon>
        <taxon>Oomycota</taxon>
        <taxon>Saprolegniomycetes</taxon>
        <taxon>Saprolegniales</taxon>
        <taxon>Verrucalvaceae</taxon>
        <taxon>Aphanomyces</taxon>
    </lineage>
</organism>
<proteinExistence type="predicted"/>
<accession>A0A6A4ZIZ2</accession>
<feature type="transmembrane region" description="Helical" evidence="1">
    <location>
        <begin position="259"/>
        <end position="279"/>
    </location>
</feature>
<keyword evidence="1" id="KW-1133">Transmembrane helix</keyword>